<comment type="function">
    <text evidence="1">Acts as a pheromone, induces cells to develop competence for genetic transformation.</text>
</comment>
<protein>
    <submittedName>
        <fullName evidence="7">Putative bacteriocin</fullName>
    </submittedName>
</protein>
<evidence type="ECO:0000256" key="4">
    <source>
        <dbReference type="ARBA" id="ARBA00022525"/>
    </source>
</evidence>
<organism evidence="7">
    <name type="scientific">Lactiplantibacillus plantarum</name>
    <name type="common">Lactobacillus plantarum</name>
    <dbReference type="NCBI Taxonomy" id="1590"/>
    <lineage>
        <taxon>Bacteria</taxon>
        <taxon>Bacillati</taxon>
        <taxon>Bacillota</taxon>
        <taxon>Bacilli</taxon>
        <taxon>Lactobacillales</taxon>
        <taxon>Lactobacillaceae</taxon>
        <taxon>Lactiplantibacillus</taxon>
    </lineage>
</organism>
<keyword evidence="5" id="KW-0588">Pheromone</keyword>
<keyword evidence="6" id="KW-0178">Competence</keyword>
<reference evidence="8" key="4">
    <citation type="submission" date="2011-09" db="EMBL/GenBank/DDBJ databases">
        <authorList>
            <person name="Tsapieva A."/>
            <person name="Suvorov A."/>
        </authorList>
    </citation>
    <scope>NUCLEOTIDE SEQUENCE</scope>
    <source>
        <strain evidence="8">8P-A3</strain>
    </source>
</reference>
<dbReference type="GO" id="GO:0005576">
    <property type="term" value="C:extracellular region"/>
    <property type="evidence" value="ECO:0007669"/>
    <property type="project" value="UniProtKB-SubCell"/>
</dbReference>
<accession>C1FY56</accession>
<evidence type="ECO:0000256" key="3">
    <source>
        <dbReference type="ARBA" id="ARBA00009039"/>
    </source>
</evidence>
<evidence type="ECO:0000256" key="1">
    <source>
        <dbReference type="ARBA" id="ARBA00002667"/>
    </source>
</evidence>
<dbReference type="AlphaFoldDB" id="C1FY56"/>
<dbReference type="Pfam" id="PF03047">
    <property type="entry name" value="ComC"/>
    <property type="match status" value="1"/>
</dbReference>
<evidence type="ECO:0000313" key="8">
    <source>
        <dbReference type="EMBL" id="AEO52966.1"/>
    </source>
</evidence>
<evidence type="ECO:0000313" key="7">
    <source>
        <dbReference type="EMBL" id="ACO24433.1"/>
    </source>
</evidence>
<dbReference type="GeneID" id="89668089"/>
<evidence type="ECO:0000256" key="5">
    <source>
        <dbReference type="ARBA" id="ARBA00023044"/>
    </source>
</evidence>
<reference evidence="8" key="3">
    <citation type="book" date="2010" name="PROCEEDINGS OF THE INTERNATIONAL SCIENTIFIC CONFERENCE ON GASTRO-INTESTINAL MICROBIAL ECOLOGY" publisher="Unknown Publisher">
        <title>Structure of Plantaricin Locus of Lactobacillus plantarum 8P-A3.</title>
        <editorList>
            <person name="Unknown A."/>
        </editorList>
        <authorList>
            <person name="Tsapieva A."/>
            <person name="Suvorov A."/>
        </authorList>
    </citation>
    <scope>NUCLEOTIDE SEQUENCE</scope>
    <source>
        <strain evidence="8">8P-A3</strain>
    </source>
</reference>
<sequence length="57" mass="6903">MKNINNFQALQKNELSKVKGGSNNKFWTWAGYTYENWRISSRRAFNLRQRKNTMTHH</sequence>
<name>C1FY56_LACPN</name>
<dbReference type="InterPro" id="IPR004288">
    <property type="entry name" value="Competence_ComC"/>
</dbReference>
<reference evidence="7" key="2">
    <citation type="submission" date="2009-03" db="EMBL/GenBank/DDBJ databases">
        <authorList>
            <person name="Navarro L."/>
            <person name="Saenz Y."/>
            <person name="Rojo B."/>
            <person name="Zarazaga M."/>
            <person name="Ruiz-Larrea F."/>
            <person name="Torres C."/>
        </authorList>
    </citation>
    <scope>NUCLEOTIDE SEQUENCE</scope>
    <source>
        <strain evidence="7">J51</strain>
    </source>
</reference>
<reference evidence="7" key="1">
    <citation type="journal article" date="2008" name="Int. J. Food Microbiol.">
        <title>Comparative study of the pln locus of the quorum-sensing regulated bacteriocin-producing L. plantarum J51 strain.</title>
        <authorList>
            <person name="Navarro L."/>
            <person name="Rojo-Bezares B."/>
            <person name="Saenz Y."/>
            <person name="Diez L."/>
            <person name="Zarazaga M."/>
            <person name="Ruiz-Larrea F."/>
            <person name="Torres C."/>
        </authorList>
    </citation>
    <scope>NUCLEOTIDE SEQUENCE</scope>
    <source>
        <strain evidence="7">J51</strain>
    </source>
</reference>
<evidence type="ECO:0000256" key="6">
    <source>
        <dbReference type="ARBA" id="ARBA00023287"/>
    </source>
</evidence>
<comment type="similarity">
    <text evidence="3">Belongs to the ComC family.</text>
</comment>
<comment type="subcellular location">
    <subcellularLocation>
        <location evidence="2">Secreted</location>
    </subcellularLocation>
</comment>
<keyword evidence="4" id="KW-0964">Secreted</keyword>
<dbReference type="EMBL" id="DQ340868">
    <property type="protein sequence ID" value="ACO24433.1"/>
    <property type="molecule type" value="Genomic_DNA"/>
</dbReference>
<dbReference type="EMBL" id="HQ651181">
    <property type="protein sequence ID" value="AEO52966.1"/>
    <property type="molecule type" value="Genomic_DNA"/>
</dbReference>
<evidence type="ECO:0000256" key="2">
    <source>
        <dbReference type="ARBA" id="ARBA00004613"/>
    </source>
</evidence>
<dbReference type="PATRIC" id="fig|1590.192.peg.358"/>
<proteinExistence type="inferred from homology"/>
<dbReference type="RefSeq" id="WP_087841949.1">
    <property type="nucleotide sequence ID" value="NZ_AP028153.1"/>
</dbReference>
<dbReference type="GO" id="GO:0005186">
    <property type="term" value="F:pheromone activity"/>
    <property type="evidence" value="ECO:0007669"/>
    <property type="project" value="InterPro"/>
</dbReference>